<organism evidence="3 4">
    <name type="scientific">Natronosalvus rutilus</name>
    <dbReference type="NCBI Taxonomy" id="2953753"/>
    <lineage>
        <taxon>Archaea</taxon>
        <taxon>Methanobacteriati</taxon>
        <taxon>Methanobacteriota</taxon>
        <taxon>Stenosarchaea group</taxon>
        <taxon>Halobacteria</taxon>
        <taxon>Halobacteriales</taxon>
        <taxon>Natrialbaceae</taxon>
        <taxon>Natronosalvus</taxon>
    </lineage>
</organism>
<keyword evidence="4" id="KW-1185">Reference proteome</keyword>
<protein>
    <submittedName>
        <fullName evidence="3">Ig-like domain-containing protein</fullName>
    </submittedName>
</protein>
<keyword evidence="2" id="KW-0812">Transmembrane</keyword>
<keyword evidence="2" id="KW-1133">Transmembrane helix</keyword>
<feature type="transmembrane region" description="Helical" evidence="2">
    <location>
        <begin position="533"/>
        <end position="553"/>
    </location>
</feature>
<gene>
    <name evidence="3" type="ORF">NGM29_06075</name>
</gene>
<feature type="compositionally biased region" description="Acidic residues" evidence="1">
    <location>
        <begin position="124"/>
        <end position="138"/>
    </location>
</feature>
<sequence length="699" mass="74359">MSSSGFGDRARTVGIVVCVVMLIATSATAAIAGADGGVESTPSLASQANESGANDTNTTRHQNPDEYSEEGDLEGVERWLSGWLTDQLGGGAIQLSQGEYDRASQYVDEEYRDRLDQYVDVAGETEGESQEETFEDAQEEQRRTTETAHEYEETYEEYEGARATGDDERARELARELETLAEELNDSSTALRDHYEAIETETGADLSEPDTAIEEVNRDVQETQAEIREAEFVETELSIEATGPTTISFLEPLEARGQLQTVDGEAIANEPVRLEIGAQTLVTETDATGAFTVTYRPAGINASTTDLAVGYRPANESGYLGSQTDVPVSIEPVEPTLSDLEATDQARFDDQIQLTGAATVEDVPVNGLPLAVTLDGQRVGEVRVSEGQFNGTVTVPLSVPAGDQELRVAWPHEDRALAPANATTTVTITETDSALSMDAEPVAGDLQVTGRLTTADGDGVANQSVALTLDGDAVETVRTNADGRFEGELTPSADAESVTVGATYDDPGTSLAGAQAETTVTLATQEGSGLPTWLVAASGLGGVVALVLVGWWYRRAQPASTPAPDPEPPAEAESEDTGSTRALVRTQLAQAADQLANGQPDAAVERAYTAARHELASGLAAAGALTHWEFYHRYHERANEATRDRLRAITEGYERAAFDPTGLTESEAATVLERVREVCGLEAGASESKLRSEPEASDD</sequence>
<feature type="compositionally biased region" description="Polar residues" evidence="1">
    <location>
        <begin position="40"/>
        <end position="61"/>
    </location>
</feature>
<feature type="compositionally biased region" description="Basic and acidic residues" evidence="1">
    <location>
        <begin position="139"/>
        <end position="149"/>
    </location>
</feature>
<dbReference type="RefSeq" id="WP_254159544.1">
    <property type="nucleotide sequence ID" value="NZ_CP100355.1"/>
</dbReference>
<proteinExistence type="predicted"/>
<name>A0A9E7ND84_9EURY</name>
<evidence type="ECO:0000313" key="4">
    <source>
        <dbReference type="Proteomes" id="UP001056855"/>
    </source>
</evidence>
<feature type="region of interest" description="Disordered" evidence="1">
    <location>
        <begin position="558"/>
        <end position="579"/>
    </location>
</feature>
<dbReference type="EMBL" id="CP100355">
    <property type="protein sequence ID" value="UTF54830.1"/>
    <property type="molecule type" value="Genomic_DNA"/>
</dbReference>
<accession>A0A9E7ND84</accession>
<evidence type="ECO:0000256" key="1">
    <source>
        <dbReference type="SAM" id="MobiDB-lite"/>
    </source>
</evidence>
<dbReference type="KEGG" id="sawl:NGM29_06075"/>
<dbReference type="GeneID" id="73289595"/>
<evidence type="ECO:0000256" key="2">
    <source>
        <dbReference type="SAM" id="Phobius"/>
    </source>
</evidence>
<dbReference type="AlphaFoldDB" id="A0A9E7ND84"/>
<feature type="region of interest" description="Disordered" evidence="1">
    <location>
        <begin position="124"/>
        <end position="149"/>
    </location>
</feature>
<feature type="region of interest" description="Disordered" evidence="1">
    <location>
        <begin position="37"/>
        <end position="72"/>
    </location>
</feature>
<evidence type="ECO:0000313" key="3">
    <source>
        <dbReference type="EMBL" id="UTF54830.1"/>
    </source>
</evidence>
<reference evidence="3" key="1">
    <citation type="submission" date="2022-06" db="EMBL/GenBank/DDBJ databases">
        <title>Diverse halophilic archaea isolated from saline environments.</title>
        <authorList>
            <person name="Cui H.-L."/>
        </authorList>
    </citation>
    <scope>NUCLEOTIDE SEQUENCE</scope>
    <source>
        <strain evidence="3">WLHS1</strain>
    </source>
</reference>
<dbReference type="Proteomes" id="UP001056855">
    <property type="component" value="Chromosome"/>
</dbReference>
<keyword evidence="2" id="KW-0472">Membrane</keyword>